<proteinExistence type="inferred from homology"/>
<dbReference type="PANTHER" id="PTHR30461:SF26">
    <property type="entry name" value="RESOLVASE HOMOLOG YNEB"/>
    <property type="match status" value="1"/>
</dbReference>
<dbReference type="InterPro" id="IPR006119">
    <property type="entry name" value="Resolv_N"/>
</dbReference>
<dbReference type="EMBL" id="JAMBOL010000002">
    <property type="protein sequence ID" value="MCM3713301.1"/>
    <property type="molecule type" value="Genomic_DNA"/>
</dbReference>
<dbReference type="InterPro" id="IPR050639">
    <property type="entry name" value="SSR_resolvase"/>
</dbReference>
<comment type="caution">
    <text evidence="3">The sequence shown here is derived from an EMBL/GenBank/DDBJ whole genome shotgun (WGS) entry which is preliminary data.</text>
</comment>
<evidence type="ECO:0000259" key="2">
    <source>
        <dbReference type="PROSITE" id="PS51736"/>
    </source>
</evidence>
<reference evidence="3" key="1">
    <citation type="submission" date="2022-05" db="EMBL/GenBank/DDBJ databases">
        <title>Comparative Genomics of Spacecraft Associated Microbes.</title>
        <authorList>
            <person name="Tran M.T."/>
            <person name="Wright A."/>
            <person name="Seuylemezian A."/>
            <person name="Eisen J."/>
            <person name="Coil D."/>
        </authorList>
    </citation>
    <scope>NUCLEOTIDE SEQUENCE</scope>
    <source>
        <strain evidence="3">214.1.1</strain>
    </source>
</reference>
<organism evidence="3 4">
    <name type="scientific">Halalkalibacter oceani</name>
    <dbReference type="NCBI Taxonomy" id="1653776"/>
    <lineage>
        <taxon>Bacteria</taxon>
        <taxon>Bacillati</taxon>
        <taxon>Bacillota</taxon>
        <taxon>Bacilli</taxon>
        <taxon>Bacillales</taxon>
        <taxon>Bacillaceae</taxon>
        <taxon>Halalkalibacter</taxon>
    </lineage>
</organism>
<dbReference type="Proteomes" id="UP001139179">
    <property type="component" value="Unassembled WGS sequence"/>
</dbReference>
<name>A0A9X2IN10_9BACI</name>
<dbReference type="SMART" id="SM00857">
    <property type="entry name" value="Resolvase"/>
    <property type="match status" value="1"/>
</dbReference>
<accession>A0A9X2IN10</accession>
<dbReference type="GO" id="GO:0000150">
    <property type="term" value="F:DNA strand exchange activity"/>
    <property type="evidence" value="ECO:0007669"/>
    <property type="project" value="InterPro"/>
</dbReference>
<evidence type="ECO:0000313" key="4">
    <source>
        <dbReference type="Proteomes" id="UP001139179"/>
    </source>
</evidence>
<dbReference type="PROSITE" id="PS51736">
    <property type="entry name" value="RECOMBINASES_3"/>
    <property type="match status" value="1"/>
</dbReference>
<dbReference type="Gene3D" id="3.40.50.1390">
    <property type="entry name" value="Resolvase, N-terminal catalytic domain"/>
    <property type="match status" value="1"/>
</dbReference>
<dbReference type="GO" id="GO:0003677">
    <property type="term" value="F:DNA binding"/>
    <property type="evidence" value="ECO:0007669"/>
    <property type="project" value="InterPro"/>
</dbReference>
<dbReference type="InterPro" id="IPR036162">
    <property type="entry name" value="Resolvase-like_N_sf"/>
</dbReference>
<dbReference type="SUPFAM" id="SSF53041">
    <property type="entry name" value="Resolvase-like"/>
    <property type="match status" value="1"/>
</dbReference>
<feature type="domain" description="Resolvase/invertase-type recombinase catalytic" evidence="2">
    <location>
        <begin position="3"/>
        <end position="148"/>
    </location>
</feature>
<dbReference type="Pfam" id="PF00239">
    <property type="entry name" value="Resolvase"/>
    <property type="match status" value="1"/>
</dbReference>
<comment type="similarity">
    <text evidence="1">Belongs to the site-specific recombinase resolvase family.</text>
</comment>
<dbReference type="CDD" id="cd00338">
    <property type="entry name" value="Ser_Recombinase"/>
    <property type="match status" value="1"/>
</dbReference>
<dbReference type="AlphaFoldDB" id="A0A9X2IN10"/>
<evidence type="ECO:0000313" key="3">
    <source>
        <dbReference type="EMBL" id="MCM3713301.1"/>
    </source>
</evidence>
<protein>
    <submittedName>
        <fullName evidence="3">Recombinase family protein</fullName>
    </submittedName>
</protein>
<sequence>MGAAIIYCRVSTEKAQQESSLRRQLTELLQLAEKKQLKVVEQIRETASGYEVDREGMLAVLDLFQEGKADTLLIQDDTRLGRGNAKIALLHQLRKLNVTVLSIRDQGELFLSEADEMVLEIVAIVEEYQRKLQNSKIKRGMKTAIKNGYRPEQNLKRTHAGGRQKKEAPIEEIIRLRKLELTFHDIAATLRGLGYDISKATVHRRYQDYVREQQQ</sequence>
<dbReference type="RefSeq" id="WP_251222109.1">
    <property type="nucleotide sequence ID" value="NZ_JAMBOL010000002.1"/>
</dbReference>
<keyword evidence="4" id="KW-1185">Reference proteome</keyword>
<gene>
    <name evidence="3" type="ORF">M3202_04325</name>
</gene>
<evidence type="ECO:0000256" key="1">
    <source>
        <dbReference type="ARBA" id="ARBA00009913"/>
    </source>
</evidence>
<dbReference type="PANTHER" id="PTHR30461">
    <property type="entry name" value="DNA-INVERTASE FROM LAMBDOID PROPHAGE"/>
    <property type="match status" value="1"/>
</dbReference>